<feature type="domain" description="Protein FecR C-terminal" evidence="3">
    <location>
        <begin position="309"/>
        <end position="378"/>
    </location>
</feature>
<protein>
    <submittedName>
        <fullName evidence="5">FecR family protein</fullName>
    </submittedName>
</protein>
<evidence type="ECO:0000313" key="6">
    <source>
        <dbReference type="Proteomes" id="UP000286063"/>
    </source>
</evidence>
<name>A0A3E4T3U8_9BACT</name>
<dbReference type="InterPro" id="IPR006860">
    <property type="entry name" value="FecR"/>
</dbReference>
<keyword evidence="1" id="KW-0812">Transmembrane</keyword>
<evidence type="ECO:0000256" key="1">
    <source>
        <dbReference type="SAM" id="Phobius"/>
    </source>
</evidence>
<gene>
    <name evidence="5" type="ORF">DXA50_14485</name>
    <name evidence="4" type="ORF">I6J59_15845</name>
</gene>
<dbReference type="PANTHER" id="PTHR30273:SF2">
    <property type="entry name" value="PROTEIN FECR"/>
    <property type="match status" value="1"/>
</dbReference>
<dbReference type="InterPro" id="IPR012373">
    <property type="entry name" value="Ferrdict_sens_TM"/>
</dbReference>
<dbReference type="Pfam" id="PF16344">
    <property type="entry name" value="FecR_C"/>
    <property type="match status" value="1"/>
</dbReference>
<feature type="transmembrane region" description="Helical" evidence="1">
    <location>
        <begin position="75"/>
        <end position="97"/>
    </location>
</feature>
<dbReference type="Proteomes" id="UP000654720">
    <property type="component" value="Chromosome"/>
</dbReference>
<dbReference type="EMBL" id="CP069450">
    <property type="protein sequence ID" value="QRO49365.1"/>
    <property type="molecule type" value="Genomic_DNA"/>
</dbReference>
<dbReference type="FunFam" id="2.60.120.1440:FF:000001">
    <property type="entry name" value="Putative anti-sigma factor"/>
    <property type="match status" value="1"/>
</dbReference>
<keyword evidence="7" id="KW-1185">Reference proteome</keyword>
<proteinExistence type="predicted"/>
<dbReference type="AlphaFoldDB" id="A0A3E4T3U8"/>
<organism evidence="5 6">
    <name type="scientific">Butyricimonas virosa</name>
    <dbReference type="NCBI Taxonomy" id="544645"/>
    <lineage>
        <taxon>Bacteria</taxon>
        <taxon>Pseudomonadati</taxon>
        <taxon>Bacteroidota</taxon>
        <taxon>Bacteroidia</taxon>
        <taxon>Bacteroidales</taxon>
        <taxon>Odoribacteraceae</taxon>
        <taxon>Butyricimonas</taxon>
    </lineage>
</organism>
<keyword evidence="1" id="KW-0472">Membrane</keyword>
<evidence type="ECO:0000313" key="5">
    <source>
        <dbReference type="EMBL" id="RGY14502.1"/>
    </source>
</evidence>
<dbReference type="Gene3D" id="2.60.120.1440">
    <property type="match status" value="1"/>
</dbReference>
<dbReference type="GO" id="GO:0016989">
    <property type="term" value="F:sigma factor antagonist activity"/>
    <property type="evidence" value="ECO:0007669"/>
    <property type="project" value="TreeGrafter"/>
</dbReference>
<dbReference type="Gene3D" id="3.55.50.30">
    <property type="match status" value="1"/>
</dbReference>
<reference evidence="4 7" key="2">
    <citation type="submission" date="2021-02" db="EMBL/GenBank/DDBJ databases">
        <title>FDA dAtabase for Regulatory Grade micrObial Sequences (FDA-ARGOS): Supporting development and validation of Infectious Disease Dx tests.</title>
        <authorList>
            <person name="Carlson P."/>
            <person name="Fischbach M."/>
            <person name="Hastie J."/>
            <person name="Bilen M."/>
            <person name="Cheng A."/>
            <person name="Tallon L."/>
            <person name="Sadzewicz L."/>
            <person name="Zhao X."/>
            <person name="Boylan J."/>
            <person name="Ott S."/>
            <person name="Bowen H."/>
            <person name="Vavikolanu K."/>
            <person name="Mehta A."/>
            <person name="Aluvathingal J."/>
            <person name="Nadendla S."/>
            <person name="Yan Y."/>
            <person name="Sichtig H."/>
        </authorList>
    </citation>
    <scope>NUCLEOTIDE SEQUENCE [LARGE SCALE GENOMIC DNA]</scope>
    <source>
        <strain evidence="4 7">FDAARGOS_1229</strain>
    </source>
</reference>
<feature type="domain" description="FecR protein" evidence="2">
    <location>
        <begin position="172"/>
        <end position="266"/>
    </location>
</feature>
<dbReference type="EMBL" id="QSCR01000029">
    <property type="protein sequence ID" value="RGY14502.1"/>
    <property type="molecule type" value="Genomic_DNA"/>
</dbReference>
<keyword evidence="1" id="KW-1133">Transmembrane helix</keyword>
<dbReference type="OrthoDB" id="1523489at2"/>
<reference evidence="5 6" key="1">
    <citation type="submission" date="2018-08" db="EMBL/GenBank/DDBJ databases">
        <title>A genome reference for cultivated species of the human gut microbiota.</title>
        <authorList>
            <person name="Zou Y."/>
            <person name="Xue W."/>
            <person name="Luo G."/>
        </authorList>
    </citation>
    <scope>NUCLEOTIDE SEQUENCE [LARGE SCALE GENOMIC DNA]</scope>
    <source>
        <strain evidence="5 6">OF02-7</strain>
    </source>
</reference>
<dbReference type="PANTHER" id="PTHR30273">
    <property type="entry name" value="PERIPLASMIC SIGNAL SENSOR AND SIGMA FACTOR ACTIVATOR FECR-RELATED"/>
    <property type="match status" value="1"/>
</dbReference>
<dbReference type="Proteomes" id="UP000286063">
    <property type="component" value="Unassembled WGS sequence"/>
</dbReference>
<dbReference type="PIRSF" id="PIRSF018266">
    <property type="entry name" value="FecR"/>
    <property type="match status" value="1"/>
</dbReference>
<accession>A0A3E4T3U8</accession>
<evidence type="ECO:0000259" key="2">
    <source>
        <dbReference type="Pfam" id="PF04773"/>
    </source>
</evidence>
<dbReference type="InterPro" id="IPR032508">
    <property type="entry name" value="FecR_C"/>
</dbReference>
<evidence type="ECO:0000313" key="7">
    <source>
        <dbReference type="Proteomes" id="UP000654720"/>
    </source>
</evidence>
<dbReference type="Pfam" id="PF04773">
    <property type="entry name" value="FecR"/>
    <property type="match status" value="1"/>
</dbReference>
<evidence type="ECO:0000313" key="4">
    <source>
        <dbReference type="EMBL" id="QRO49365.1"/>
    </source>
</evidence>
<dbReference type="RefSeq" id="WP_027200078.1">
    <property type="nucleotide sequence ID" value="NZ_CAJKXH010000008.1"/>
</dbReference>
<evidence type="ECO:0000259" key="3">
    <source>
        <dbReference type="Pfam" id="PF16344"/>
    </source>
</evidence>
<dbReference type="GeneID" id="93097951"/>
<sequence length="380" mass="44110">MIDWWIIEKSLNKKLTPQEKKCFDEWLEATPKHRVLYDKIKYSGDMDNNAADFDRWRQAFQEKLTTRKRQEKKRIFLKLTVAAAVLFLFLGGGYWWFNMENKTHNTVETFAQEPNRGTVRLTTASGEVLNLSSEATSDVLKVDGAKIIKDQGTLIYEKAPEEPQSEQSGYNKIEVPKGAEYRLVLSDGTRIWLNSDTRLSYPTNFEKNVREVEIHGEAYFEVSHNTRKPFIVRTGELTVTVLGTEFNVNTRIPTHVRTTLVEGKVQVTFKEGLPYILTPGEMASTDVFSGQTTVEQVNIQKYIAWRHGRFCFEEATIEEIMQELSLWYDLQVEYQNQKVKQEKFSGYLPRGESVMSILQKIEQTSYVHFKRVQNKIIVGY</sequence>